<dbReference type="GO" id="GO:0006508">
    <property type="term" value="P:proteolysis"/>
    <property type="evidence" value="ECO:0007669"/>
    <property type="project" value="UniProtKB-KW"/>
</dbReference>
<accession>A0A2G6Q7F7</accession>
<keyword evidence="3" id="KW-0788">Thiol protease</keyword>
<proteinExistence type="predicted"/>
<dbReference type="InterPro" id="IPR023365">
    <property type="entry name" value="Sortase_dom-sf"/>
</dbReference>
<dbReference type="InterPro" id="IPR042007">
    <property type="entry name" value="Sortase_A"/>
</dbReference>
<evidence type="ECO:0000256" key="1">
    <source>
        <dbReference type="ARBA" id="ARBA00022670"/>
    </source>
</evidence>
<comment type="caution">
    <text evidence="5">The sequence shown here is derived from an EMBL/GenBank/DDBJ whole genome shotgun (WGS) entry which is preliminary data.</text>
</comment>
<keyword evidence="1" id="KW-0645">Protease</keyword>
<dbReference type="AlphaFoldDB" id="A0A2G6Q7F7"/>
<dbReference type="Proteomes" id="UP000228484">
    <property type="component" value="Unassembled WGS sequence"/>
</dbReference>
<dbReference type="RefSeq" id="WP_099685982.1">
    <property type="nucleotide sequence ID" value="NZ_NWUW01000026.1"/>
</dbReference>
<evidence type="ECO:0000313" key="5">
    <source>
        <dbReference type="EMBL" id="PIE92747.1"/>
    </source>
</evidence>
<dbReference type="GO" id="GO:0008234">
    <property type="term" value="F:cysteine-type peptidase activity"/>
    <property type="evidence" value="ECO:0007669"/>
    <property type="project" value="UniProtKB-KW"/>
</dbReference>
<keyword evidence="6" id="KW-1185">Reference proteome</keyword>
<dbReference type="CDD" id="cd06165">
    <property type="entry name" value="Sortase_A"/>
    <property type="match status" value="1"/>
</dbReference>
<feature type="active site" description="Acyl-thioester intermediate" evidence="4">
    <location>
        <position position="186"/>
    </location>
</feature>
<dbReference type="InterPro" id="IPR005754">
    <property type="entry name" value="Sortase"/>
</dbReference>
<dbReference type="Pfam" id="PF04203">
    <property type="entry name" value="Sortase"/>
    <property type="match status" value="1"/>
</dbReference>
<reference evidence="5 6" key="1">
    <citation type="submission" date="2017-09" db="EMBL/GenBank/DDBJ databases">
        <title>Biocontrol bacteria screening and application from spent mushroom substrate.</title>
        <authorList>
            <person name="Sun X."/>
        </authorList>
    </citation>
    <scope>NUCLEOTIDE SEQUENCE [LARGE SCALE GENOMIC DNA]</scope>
    <source>
        <strain evidence="5 6">100374</strain>
    </source>
</reference>
<dbReference type="SUPFAM" id="SSF63817">
    <property type="entry name" value="Sortase"/>
    <property type="match status" value="1"/>
</dbReference>
<evidence type="ECO:0000256" key="4">
    <source>
        <dbReference type="PIRSR" id="PIRSR605754-1"/>
    </source>
</evidence>
<dbReference type="Gene3D" id="2.40.260.10">
    <property type="entry name" value="Sortase"/>
    <property type="match status" value="1"/>
</dbReference>
<evidence type="ECO:0000313" key="6">
    <source>
        <dbReference type="Proteomes" id="UP000228484"/>
    </source>
</evidence>
<evidence type="ECO:0000256" key="3">
    <source>
        <dbReference type="ARBA" id="ARBA00022807"/>
    </source>
</evidence>
<organism evidence="5 6">
    <name type="scientific">Bacillus fungorum</name>
    <dbReference type="NCBI Taxonomy" id="2039284"/>
    <lineage>
        <taxon>Bacteria</taxon>
        <taxon>Bacillati</taxon>
        <taxon>Bacillota</taxon>
        <taxon>Bacilli</taxon>
        <taxon>Bacillales</taxon>
        <taxon>Bacillaceae</taxon>
        <taxon>Bacillus</taxon>
    </lineage>
</organism>
<keyword evidence="2" id="KW-0378">Hydrolase</keyword>
<feature type="active site" description="Proton donor/acceptor" evidence="4">
    <location>
        <position position="125"/>
    </location>
</feature>
<gene>
    <name evidence="5" type="ORF">CO726_24580</name>
</gene>
<sequence>MKKIIFLIVVLLIGIGMYLYPEYEKFEVEKVQKEHVKELLEEKHPFEEHISTVETDASNLRRITFNEVKNAKFTKKNAIGKLSIPKLNFSIPIYANATEKHLLIGAATLKSNQVFGQGNYLLAGHNMSRSRVLFSDIPKLKENDVVIIEDNYKQYIYKIRENKIVLPNAGEVLEEDGTNKLTLITCLSIKDNSKRVVVVGNLEEIKEK</sequence>
<dbReference type="EMBL" id="NWUW01000026">
    <property type="protein sequence ID" value="PIE92747.1"/>
    <property type="molecule type" value="Genomic_DNA"/>
</dbReference>
<dbReference type="NCBIfam" id="TIGR01076">
    <property type="entry name" value="sortase_fam"/>
    <property type="match status" value="1"/>
</dbReference>
<evidence type="ECO:0000256" key="2">
    <source>
        <dbReference type="ARBA" id="ARBA00022801"/>
    </source>
</evidence>
<protein>
    <submittedName>
        <fullName evidence="5">Class A sortase</fullName>
    </submittedName>
</protein>
<name>A0A2G6Q7F7_9BACI</name>